<dbReference type="Proteomes" id="UP001396898">
    <property type="component" value="Unassembled WGS sequence"/>
</dbReference>
<evidence type="ECO:0000313" key="3">
    <source>
        <dbReference type="Proteomes" id="UP001396898"/>
    </source>
</evidence>
<protein>
    <submittedName>
        <fullName evidence="2">Uncharacterized protein</fullName>
    </submittedName>
</protein>
<organism evidence="2 3">
    <name type="scientific">Apiospora marii</name>
    <dbReference type="NCBI Taxonomy" id="335849"/>
    <lineage>
        <taxon>Eukaryota</taxon>
        <taxon>Fungi</taxon>
        <taxon>Dikarya</taxon>
        <taxon>Ascomycota</taxon>
        <taxon>Pezizomycotina</taxon>
        <taxon>Sordariomycetes</taxon>
        <taxon>Xylariomycetidae</taxon>
        <taxon>Amphisphaeriales</taxon>
        <taxon>Apiosporaceae</taxon>
        <taxon>Apiospora</taxon>
    </lineage>
</organism>
<accession>A0ABR1RQB6</accession>
<evidence type="ECO:0000256" key="1">
    <source>
        <dbReference type="SAM" id="MobiDB-lite"/>
    </source>
</evidence>
<feature type="region of interest" description="Disordered" evidence="1">
    <location>
        <begin position="20"/>
        <end position="64"/>
    </location>
</feature>
<sequence>MSAMTSSSLAVKELLSTISNRSRLPFPPNVESRAGNGTRQADSELDERGSSRTDECRTTTTTKLQADAIHDLPFGRRASRPLLPCRRV</sequence>
<keyword evidence="3" id="KW-1185">Reference proteome</keyword>
<reference evidence="2 3" key="1">
    <citation type="submission" date="2023-01" db="EMBL/GenBank/DDBJ databases">
        <title>Analysis of 21 Apiospora genomes using comparative genomics revels a genus with tremendous synthesis potential of carbohydrate active enzymes and secondary metabolites.</title>
        <authorList>
            <person name="Sorensen T."/>
        </authorList>
    </citation>
    <scope>NUCLEOTIDE SEQUENCE [LARGE SCALE GENOMIC DNA]</scope>
    <source>
        <strain evidence="2 3">CBS 20057</strain>
    </source>
</reference>
<name>A0ABR1RQB6_9PEZI</name>
<feature type="compositionally biased region" description="Basic and acidic residues" evidence="1">
    <location>
        <begin position="46"/>
        <end position="57"/>
    </location>
</feature>
<evidence type="ECO:0000313" key="2">
    <source>
        <dbReference type="EMBL" id="KAK8017160.1"/>
    </source>
</evidence>
<comment type="caution">
    <text evidence="2">The sequence shown here is derived from an EMBL/GenBank/DDBJ whole genome shotgun (WGS) entry which is preliminary data.</text>
</comment>
<dbReference type="EMBL" id="JAQQWI010000011">
    <property type="protein sequence ID" value="KAK8017160.1"/>
    <property type="molecule type" value="Genomic_DNA"/>
</dbReference>
<proteinExistence type="predicted"/>
<gene>
    <name evidence="2" type="ORF">PG991_008236</name>
</gene>